<dbReference type="Proteomes" id="UP000011777">
    <property type="component" value="Unassembled WGS sequence"/>
</dbReference>
<dbReference type="AlphaFoldDB" id="M3K4H7"/>
<sequence>MSSSPVRRSILAPKPTNITPRGRKFNNRLTPSPTKNPFKSVTPSPKKSTGLGFTIWEDNVDESNTNNQTTTTSSINDQENNSQPKKVDITRYGHRKPLGNLNINEYKGYITMNGSRSQLSELYQSKDIDDEVEMMLKRKQQRLEKTHMIRRHTRSLSVGKNESKLVKRNRLSV</sequence>
<evidence type="ECO:0000313" key="3">
    <source>
        <dbReference type="Proteomes" id="UP000011777"/>
    </source>
</evidence>
<evidence type="ECO:0000313" key="2">
    <source>
        <dbReference type="EMBL" id="EMG50160.1"/>
    </source>
</evidence>
<comment type="caution">
    <text evidence="2">The sequence shown here is derived from an EMBL/GenBank/DDBJ whole genome shotgun (WGS) entry which is preliminary data.</text>
</comment>
<protein>
    <submittedName>
        <fullName evidence="2">Uncharacterized protein</fullName>
    </submittedName>
</protein>
<name>M3K4H7_CANMX</name>
<organism evidence="2 3">
    <name type="scientific">Candida maltosa (strain Xu316)</name>
    <name type="common">Yeast</name>
    <dbReference type="NCBI Taxonomy" id="1245528"/>
    <lineage>
        <taxon>Eukaryota</taxon>
        <taxon>Fungi</taxon>
        <taxon>Dikarya</taxon>
        <taxon>Ascomycota</taxon>
        <taxon>Saccharomycotina</taxon>
        <taxon>Pichiomycetes</taxon>
        <taxon>Debaryomycetaceae</taxon>
        <taxon>Candida/Lodderomyces clade</taxon>
        <taxon>Candida</taxon>
    </lineage>
</organism>
<feature type="compositionally biased region" description="Low complexity" evidence="1">
    <location>
        <begin position="63"/>
        <end position="74"/>
    </location>
</feature>
<accession>M3K4H7</accession>
<gene>
    <name evidence="2" type="ORF">G210_4818</name>
</gene>
<keyword evidence="3" id="KW-1185">Reference proteome</keyword>
<dbReference type="EMBL" id="AOGT01000356">
    <property type="protein sequence ID" value="EMG50160.1"/>
    <property type="molecule type" value="Genomic_DNA"/>
</dbReference>
<proteinExistence type="predicted"/>
<dbReference type="OrthoDB" id="4022168at2759"/>
<reference evidence="2 3" key="1">
    <citation type="submission" date="2013-02" db="EMBL/GenBank/DDBJ databases">
        <title>Genome sequence of Candida maltosa Xu316, a potential industrial strain for xylitol and ethanol production.</title>
        <authorList>
            <person name="Yu J."/>
            <person name="Wang Q."/>
            <person name="Geng X."/>
            <person name="Bao W."/>
            <person name="He P."/>
            <person name="Cai J."/>
        </authorList>
    </citation>
    <scope>NUCLEOTIDE SEQUENCE [LARGE SCALE GENOMIC DNA]</scope>
    <source>
        <strain evidence="3">Xu316</strain>
    </source>
</reference>
<evidence type="ECO:0000256" key="1">
    <source>
        <dbReference type="SAM" id="MobiDB-lite"/>
    </source>
</evidence>
<feature type="compositionally biased region" description="Polar residues" evidence="1">
    <location>
        <begin position="75"/>
        <end position="84"/>
    </location>
</feature>
<feature type="compositionally biased region" description="Polar residues" evidence="1">
    <location>
        <begin position="27"/>
        <end position="47"/>
    </location>
</feature>
<feature type="region of interest" description="Disordered" evidence="1">
    <location>
        <begin position="1"/>
        <end position="86"/>
    </location>
</feature>
<dbReference type="HOGENOM" id="CLU_097218_0_0_1"/>